<evidence type="ECO:0000313" key="13">
    <source>
        <dbReference type="Proteomes" id="UP000294914"/>
    </source>
</evidence>
<keyword evidence="2" id="KW-0963">Cytoplasm</keyword>
<dbReference type="CDD" id="cd00383">
    <property type="entry name" value="trans_reg_C"/>
    <property type="match status" value="1"/>
</dbReference>
<dbReference type="SUPFAM" id="SSF52172">
    <property type="entry name" value="CheY-like"/>
    <property type="match status" value="1"/>
</dbReference>
<dbReference type="Gene3D" id="6.10.250.690">
    <property type="match status" value="1"/>
</dbReference>
<name>A0A4R8IIM7_9GAMM</name>
<dbReference type="InterPro" id="IPR058124">
    <property type="entry name" value="CpxR-like_REC"/>
</dbReference>
<organism evidence="12 13">
    <name type="scientific">Thiohalophilus thiocyanatoxydans</name>
    <dbReference type="NCBI Taxonomy" id="381308"/>
    <lineage>
        <taxon>Bacteria</taxon>
        <taxon>Pseudomonadati</taxon>
        <taxon>Pseudomonadota</taxon>
        <taxon>Gammaproteobacteria</taxon>
        <taxon>Thiohalomonadales</taxon>
        <taxon>Thiohalophilaceae</taxon>
        <taxon>Thiohalophilus</taxon>
    </lineage>
</organism>
<dbReference type="InterPro" id="IPR001867">
    <property type="entry name" value="OmpR/PhoB-type_DNA-bd"/>
</dbReference>
<dbReference type="Pfam" id="PF00072">
    <property type="entry name" value="Response_reg"/>
    <property type="match status" value="1"/>
</dbReference>
<evidence type="ECO:0000256" key="1">
    <source>
        <dbReference type="ARBA" id="ARBA00004496"/>
    </source>
</evidence>
<keyword evidence="5" id="KW-0805">Transcription regulation</keyword>
<dbReference type="InterPro" id="IPR001789">
    <property type="entry name" value="Sig_transdc_resp-reg_receiver"/>
</dbReference>
<feature type="DNA-binding region" description="OmpR/PhoB-type" evidence="9">
    <location>
        <begin position="125"/>
        <end position="224"/>
    </location>
</feature>
<dbReference type="GO" id="GO:0005829">
    <property type="term" value="C:cytosol"/>
    <property type="evidence" value="ECO:0007669"/>
    <property type="project" value="TreeGrafter"/>
</dbReference>
<dbReference type="FunFam" id="3.40.50.2300:FF:000001">
    <property type="entry name" value="DNA-binding response regulator PhoB"/>
    <property type="match status" value="1"/>
</dbReference>
<accession>A0A4R8IIM7</accession>
<evidence type="ECO:0000256" key="2">
    <source>
        <dbReference type="ARBA" id="ARBA00022490"/>
    </source>
</evidence>
<dbReference type="InterPro" id="IPR039420">
    <property type="entry name" value="WalR-like"/>
</dbReference>
<dbReference type="EMBL" id="SOQX01000005">
    <property type="protein sequence ID" value="TDY00522.1"/>
    <property type="molecule type" value="Genomic_DNA"/>
</dbReference>
<evidence type="ECO:0000256" key="4">
    <source>
        <dbReference type="ARBA" id="ARBA00023012"/>
    </source>
</evidence>
<keyword evidence="13" id="KW-1185">Reference proteome</keyword>
<evidence type="ECO:0000256" key="8">
    <source>
        <dbReference type="PROSITE-ProRule" id="PRU00169"/>
    </source>
</evidence>
<keyword evidence="6 9" id="KW-0238">DNA-binding</keyword>
<evidence type="ECO:0000259" key="11">
    <source>
        <dbReference type="PROSITE" id="PS51755"/>
    </source>
</evidence>
<dbReference type="PROSITE" id="PS50110">
    <property type="entry name" value="RESPONSE_REGULATORY"/>
    <property type="match status" value="1"/>
</dbReference>
<protein>
    <submittedName>
        <fullName evidence="12">Two-component system OmpR family response regulator</fullName>
    </submittedName>
</protein>
<dbReference type="SUPFAM" id="SSF46894">
    <property type="entry name" value="C-terminal effector domain of the bipartite response regulators"/>
    <property type="match status" value="1"/>
</dbReference>
<evidence type="ECO:0000256" key="6">
    <source>
        <dbReference type="ARBA" id="ARBA00023125"/>
    </source>
</evidence>
<reference evidence="12 13" key="1">
    <citation type="submission" date="2019-03" db="EMBL/GenBank/DDBJ databases">
        <title>Genomic Encyclopedia of Type Strains, Phase IV (KMG-IV): sequencing the most valuable type-strain genomes for metagenomic binning, comparative biology and taxonomic classification.</title>
        <authorList>
            <person name="Goeker M."/>
        </authorList>
    </citation>
    <scope>NUCLEOTIDE SEQUENCE [LARGE SCALE GENOMIC DNA]</scope>
    <source>
        <strain evidence="12 13">DSM 16326</strain>
    </source>
</reference>
<gene>
    <name evidence="12" type="ORF">EDC23_2023</name>
</gene>
<dbReference type="OrthoDB" id="9802426at2"/>
<feature type="domain" description="Response regulatory" evidence="10">
    <location>
        <begin position="3"/>
        <end position="116"/>
    </location>
</feature>
<keyword evidence="7" id="KW-0804">Transcription</keyword>
<keyword evidence="4" id="KW-0902">Two-component regulatory system</keyword>
<evidence type="ECO:0000256" key="7">
    <source>
        <dbReference type="ARBA" id="ARBA00023163"/>
    </source>
</evidence>
<dbReference type="InterPro" id="IPR036388">
    <property type="entry name" value="WH-like_DNA-bd_sf"/>
</dbReference>
<dbReference type="GO" id="GO:0000156">
    <property type="term" value="F:phosphorelay response regulator activity"/>
    <property type="evidence" value="ECO:0007669"/>
    <property type="project" value="TreeGrafter"/>
</dbReference>
<dbReference type="GO" id="GO:0006355">
    <property type="term" value="P:regulation of DNA-templated transcription"/>
    <property type="evidence" value="ECO:0007669"/>
    <property type="project" value="InterPro"/>
</dbReference>
<dbReference type="RefSeq" id="WP_134084107.1">
    <property type="nucleotide sequence ID" value="NZ_SOQX01000005.1"/>
</dbReference>
<dbReference type="SMART" id="SM00862">
    <property type="entry name" value="Trans_reg_C"/>
    <property type="match status" value="1"/>
</dbReference>
<feature type="modified residue" description="4-aspartylphosphate" evidence="8">
    <location>
        <position position="52"/>
    </location>
</feature>
<comment type="caution">
    <text evidence="12">The sequence shown here is derived from an EMBL/GenBank/DDBJ whole genome shotgun (WGS) entry which is preliminary data.</text>
</comment>
<dbReference type="Gene3D" id="3.40.50.2300">
    <property type="match status" value="1"/>
</dbReference>
<dbReference type="GO" id="GO:0032993">
    <property type="term" value="C:protein-DNA complex"/>
    <property type="evidence" value="ECO:0007669"/>
    <property type="project" value="TreeGrafter"/>
</dbReference>
<sequence>MSRILLIDDDTELTGMLSDYLGAEGFTVDAVYDGESGVAAALTAQYDVVVLDVMLPRLNGVEVLRQIRQQSRIPVLMLTARGDDVDRIVGLELGADDYLPKPCNPRELAARLRAILRRTHEVDAGEQRTVGRITLDPARRVACWGEQRLELTSTEFNILESLMRHAGQVVSKADLSDEALGRELERYDRGLDMHVSNLRRKLGSLSDGRSPIQTVRGVGYQLLQDD</sequence>
<evidence type="ECO:0000256" key="9">
    <source>
        <dbReference type="PROSITE-ProRule" id="PRU01091"/>
    </source>
</evidence>
<proteinExistence type="predicted"/>
<keyword evidence="3 8" id="KW-0597">Phosphoprotein</keyword>
<evidence type="ECO:0000256" key="3">
    <source>
        <dbReference type="ARBA" id="ARBA00022553"/>
    </source>
</evidence>
<dbReference type="InterPro" id="IPR016032">
    <property type="entry name" value="Sig_transdc_resp-reg_C-effctor"/>
</dbReference>
<evidence type="ECO:0000259" key="10">
    <source>
        <dbReference type="PROSITE" id="PS50110"/>
    </source>
</evidence>
<dbReference type="Pfam" id="PF00486">
    <property type="entry name" value="Trans_reg_C"/>
    <property type="match status" value="1"/>
</dbReference>
<evidence type="ECO:0000313" key="12">
    <source>
        <dbReference type="EMBL" id="TDY00522.1"/>
    </source>
</evidence>
<dbReference type="Proteomes" id="UP000294914">
    <property type="component" value="Unassembled WGS sequence"/>
</dbReference>
<dbReference type="PANTHER" id="PTHR48111">
    <property type="entry name" value="REGULATOR OF RPOS"/>
    <property type="match status" value="1"/>
</dbReference>
<dbReference type="AlphaFoldDB" id="A0A4R8IIM7"/>
<dbReference type="GO" id="GO:0000976">
    <property type="term" value="F:transcription cis-regulatory region binding"/>
    <property type="evidence" value="ECO:0007669"/>
    <property type="project" value="TreeGrafter"/>
</dbReference>
<dbReference type="Gene3D" id="1.10.10.10">
    <property type="entry name" value="Winged helix-like DNA-binding domain superfamily/Winged helix DNA-binding domain"/>
    <property type="match status" value="1"/>
</dbReference>
<evidence type="ECO:0000256" key="5">
    <source>
        <dbReference type="ARBA" id="ARBA00023015"/>
    </source>
</evidence>
<dbReference type="InterPro" id="IPR011006">
    <property type="entry name" value="CheY-like_superfamily"/>
</dbReference>
<dbReference type="SMART" id="SM00448">
    <property type="entry name" value="REC"/>
    <property type="match status" value="1"/>
</dbReference>
<feature type="domain" description="OmpR/PhoB-type" evidence="11">
    <location>
        <begin position="125"/>
        <end position="224"/>
    </location>
</feature>
<dbReference type="PROSITE" id="PS51755">
    <property type="entry name" value="OMPR_PHOB"/>
    <property type="match status" value="1"/>
</dbReference>
<dbReference type="CDD" id="cd17623">
    <property type="entry name" value="REC_OmpR_CpxR"/>
    <property type="match status" value="1"/>
</dbReference>
<comment type="subcellular location">
    <subcellularLocation>
        <location evidence="1">Cytoplasm</location>
    </subcellularLocation>
</comment>
<dbReference type="PANTHER" id="PTHR48111:SF39">
    <property type="entry name" value="TRANSCRIPTIONAL REGULATORY PROTEIN CPXR"/>
    <property type="match status" value="1"/>
</dbReference>